<protein>
    <recommendedName>
        <fullName evidence="3">FBD domain-containing protein</fullName>
    </recommendedName>
</protein>
<keyword evidence="2" id="KW-1185">Reference proteome</keyword>
<comment type="caution">
    <text evidence="1">The sequence shown here is derived from an EMBL/GenBank/DDBJ whole genome shotgun (WGS) entry which is preliminary data.</text>
</comment>
<dbReference type="Proteomes" id="UP000266723">
    <property type="component" value="Unassembled WGS sequence"/>
</dbReference>
<reference evidence="1 2" key="1">
    <citation type="journal article" date="2020" name="BMC Genomics">
        <title>Intraspecific diversification of the crop wild relative Brassica cretica Lam. using demographic model selection.</title>
        <authorList>
            <person name="Kioukis A."/>
            <person name="Michalopoulou V.A."/>
            <person name="Briers L."/>
            <person name="Pirintsos S."/>
            <person name="Studholme D.J."/>
            <person name="Pavlidis P."/>
            <person name="Sarris P.F."/>
        </authorList>
    </citation>
    <scope>NUCLEOTIDE SEQUENCE [LARGE SCALE GENOMIC DNA]</scope>
    <source>
        <strain evidence="2">cv. PFS-1207/04</strain>
    </source>
</reference>
<gene>
    <name evidence="1" type="ORF">DY000_02013949</name>
</gene>
<sequence>MIRTLKTLSLAPALGRCPFPSVKVNDLTLETTLSSVEFPGIEKLLQNSPGVKKLTLHVMEPGTVPLLIPIMNIDYQNLESEHVVSFIKVLLKFIREGGRKVNLPNQRA</sequence>
<accession>A0ABQ7CNP1</accession>
<evidence type="ECO:0008006" key="3">
    <source>
        <dbReference type="Google" id="ProtNLM"/>
    </source>
</evidence>
<proteinExistence type="predicted"/>
<evidence type="ECO:0000313" key="1">
    <source>
        <dbReference type="EMBL" id="KAF3560810.1"/>
    </source>
</evidence>
<name>A0ABQ7CNP1_BRACR</name>
<organism evidence="1 2">
    <name type="scientific">Brassica cretica</name>
    <name type="common">Mustard</name>
    <dbReference type="NCBI Taxonomy" id="69181"/>
    <lineage>
        <taxon>Eukaryota</taxon>
        <taxon>Viridiplantae</taxon>
        <taxon>Streptophyta</taxon>
        <taxon>Embryophyta</taxon>
        <taxon>Tracheophyta</taxon>
        <taxon>Spermatophyta</taxon>
        <taxon>Magnoliopsida</taxon>
        <taxon>eudicotyledons</taxon>
        <taxon>Gunneridae</taxon>
        <taxon>Pentapetalae</taxon>
        <taxon>rosids</taxon>
        <taxon>malvids</taxon>
        <taxon>Brassicales</taxon>
        <taxon>Brassicaceae</taxon>
        <taxon>Brassiceae</taxon>
        <taxon>Brassica</taxon>
    </lineage>
</organism>
<evidence type="ECO:0000313" key="2">
    <source>
        <dbReference type="Proteomes" id="UP000266723"/>
    </source>
</evidence>
<dbReference type="EMBL" id="QGKV02000759">
    <property type="protein sequence ID" value="KAF3560810.1"/>
    <property type="molecule type" value="Genomic_DNA"/>
</dbReference>